<accession>A0A1I8BWD1</accession>
<protein>
    <submittedName>
        <fullName evidence="4">BRCT domain-containing protein</fullName>
    </submittedName>
</protein>
<sequence length="297" mass="34938">RLRSRPMIDEDDEHEANIILNKKLQQINLKSSICLINSKEKEKLKELICNKLENVKVCVLNANEGYTTQQLQKILIELGAIPIANPTNNTAFLVAMNTKTLNCIANIKADKCQKNSDLIHFCSNSKFNLFSISDENLNEMIKEKNKINEKEEEKLKRKQKEINSSLPFKKYLKENEKEEEYQIIKQLNCEDCQKIEKGNLFTDFVFFLHKSLFYKNQISNIRKLIEMQNGRISNKLDKSVTHIVIDKLHPGEEQSLFNFNEKQQFLCQFVSIEWINKAIEEKDRYCLPENIHKFIEY</sequence>
<dbReference type="CDD" id="cd00027">
    <property type="entry name" value="BRCT"/>
    <property type="match status" value="1"/>
</dbReference>
<keyword evidence="1" id="KW-0175">Coiled coil</keyword>
<evidence type="ECO:0000256" key="1">
    <source>
        <dbReference type="SAM" id="Coils"/>
    </source>
</evidence>
<dbReference type="InterPro" id="IPR001357">
    <property type="entry name" value="BRCT_dom"/>
</dbReference>
<dbReference type="WBParaSite" id="MhA1_Contig668.frz3.gene3">
    <property type="protein sequence ID" value="MhA1_Contig668.frz3.gene3"/>
    <property type="gene ID" value="MhA1_Contig668.frz3.gene3"/>
</dbReference>
<dbReference type="Proteomes" id="UP000095281">
    <property type="component" value="Unplaced"/>
</dbReference>
<evidence type="ECO:0000259" key="2">
    <source>
        <dbReference type="PROSITE" id="PS50172"/>
    </source>
</evidence>
<dbReference type="PROSITE" id="PS50172">
    <property type="entry name" value="BRCT"/>
    <property type="match status" value="1"/>
</dbReference>
<proteinExistence type="predicted"/>
<keyword evidence="3" id="KW-1185">Reference proteome</keyword>
<dbReference type="SUPFAM" id="SSF52113">
    <property type="entry name" value="BRCT domain"/>
    <property type="match status" value="1"/>
</dbReference>
<dbReference type="Gene3D" id="3.40.50.10190">
    <property type="entry name" value="BRCT domain"/>
    <property type="match status" value="2"/>
</dbReference>
<organism evidence="3 4">
    <name type="scientific">Meloidogyne hapla</name>
    <name type="common">Root-knot nematode worm</name>
    <dbReference type="NCBI Taxonomy" id="6305"/>
    <lineage>
        <taxon>Eukaryota</taxon>
        <taxon>Metazoa</taxon>
        <taxon>Ecdysozoa</taxon>
        <taxon>Nematoda</taxon>
        <taxon>Chromadorea</taxon>
        <taxon>Rhabditida</taxon>
        <taxon>Tylenchina</taxon>
        <taxon>Tylenchomorpha</taxon>
        <taxon>Tylenchoidea</taxon>
        <taxon>Meloidogynidae</taxon>
        <taxon>Meloidogyninae</taxon>
        <taxon>Meloidogyne</taxon>
    </lineage>
</organism>
<dbReference type="Pfam" id="PF00533">
    <property type="entry name" value="BRCT"/>
    <property type="match status" value="1"/>
</dbReference>
<evidence type="ECO:0000313" key="4">
    <source>
        <dbReference type="WBParaSite" id="MhA1_Contig668.frz3.gene3"/>
    </source>
</evidence>
<dbReference type="SMART" id="SM00292">
    <property type="entry name" value="BRCT"/>
    <property type="match status" value="1"/>
</dbReference>
<name>A0A1I8BWD1_MELHA</name>
<feature type="domain" description="BRCT" evidence="2">
    <location>
        <begin position="196"/>
        <end position="282"/>
    </location>
</feature>
<dbReference type="AlphaFoldDB" id="A0A1I8BWD1"/>
<evidence type="ECO:0000313" key="3">
    <source>
        <dbReference type="Proteomes" id="UP000095281"/>
    </source>
</evidence>
<feature type="coiled-coil region" evidence="1">
    <location>
        <begin position="133"/>
        <end position="161"/>
    </location>
</feature>
<dbReference type="InterPro" id="IPR036420">
    <property type="entry name" value="BRCT_dom_sf"/>
</dbReference>
<reference evidence="4" key="1">
    <citation type="submission" date="2016-11" db="UniProtKB">
        <authorList>
            <consortium name="WormBaseParasite"/>
        </authorList>
    </citation>
    <scope>IDENTIFICATION</scope>
</reference>